<dbReference type="EMBL" id="DS268188">
    <property type="protein sequence ID" value="KMU80655.1"/>
    <property type="molecule type" value="Genomic_DNA"/>
</dbReference>
<proteinExistence type="predicted"/>
<sequence>MRCVLLRGVGVEARERGQVQLTTRPPVYWYGWRPGDPSRTFPTITFRESSFLTSKFPRSFWNWNFGCFCGRKPCTCYAACVEGVSKACGCVHTWTGPKEEWSRSEGNTVGYFEELGQSACSNQRSYQILAND</sequence>
<accession>A0A0J8R8A2</accession>
<reference evidence="2" key="1">
    <citation type="journal article" date="2010" name="Genome Res.">
        <title>Population genomic sequencing of Coccidioides fungi reveals recent hybridization and transposon control.</title>
        <authorList>
            <person name="Neafsey D.E."/>
            <person name="Barker B.M."/>
            <person name="Sharpton T.J."/>
            <person name="Stajich J.E."/>
            <person name="Park D.J."/>
            <person name="Whiston E."/>
            <person name="Hung C.-Y."/>
            <person name="McMahan C."/>
            <person name="White J."/>
            <person name="Sykes S."/>
            <person name="Heiman D."/>
            <person name="Young S."/>
            <person name="Zeng Q."/>
            <person name="Abouelleil A."/>
            <person name="Aftuck L."/>
            <person name="Bessette D."/>
            <person name="Brown A."/>
            <person name="FitzGerald M."/>
            <person name="Lui A."/>
            <person name="Macdonald J.P."/>
            <person name="Priest M."/>
            <person name="Orbach M.J."/>
            <person name="Galgiani J.N."/>
            <person name="Kirkland T.N."/>
            <person name="Cole G.T."/>
            <person name="Birren B.W."/>
            <person name="Henn M.R."/>
            <person name="Taylor J.W."/>
            <person name="Rounsley S.D."/>
        </authorList>
    </citation>
    <scope>NUCLEOTIDE SEQUENCE [LARGE SCALE GENOMIC DNA]</scope>
    <source>
        <strain evidence="2">RMSCC 3703</strain>
    </source>
</reference>
<evidence type="ECO:0000313" key="1">
    <source>
        <dbReference type="EMBL" id="KMU80655.1"/>
    </source>
</evidence>
<evidence type="ECO:0000313" key="2">
    <source>
        <dbReference type="Proteomes" id="UP000054559"/>
    </source>
</evidence>
<organism evidence="1 2">
    <name type="scientific">Coccidioides immitis RMSCC 3703</name>
    <dbReference type="NCBI Taxonomy" id="454286"/>
    <lineage>
        <taxon>Eukaryota</taxon>
        <taxon>Fungi</taxon>
        <taxon>Dikarya</taxon>
        <taxon>Ascomycota</taxon>
        <taxon>Pezizomycotina</taxon>
        <taxon>Eurotiomycetes</taxon>
        <taxon>Eurotiomycetidae</taxon>
        <taxon>Onygenales</taxon>
        <taxon>Onygenaceae</taxon>
        <taxon>Coccidioides</taxon>
    </lineage>
</organism>
<protein>
    <submittedName>
        <fullName evidence="1">Uncharacterized protein</fullName>
    </submittedName>
</protein>
<gene>
    <name evidence="1" type="ORF">CISG_08644</name>
</gene>
<name>A0A0J8R8A2_COCIT</name>
<dbReference type="Proteomes" id="UP000054559">
    <property type="component" value="Unassembled WGS sequence"/>
</dbReference>
<dbReference type="AlphaFoldDB" id="A0A0J8R8A2"/>